<dbReference type="GO" id="GO:0008270">
    <property type="term" value="F:zinc ion binding"/>
    <property type="evidence" value="ECO:0007669"/>
    <property type="project" value="UniProtKB-KW"/>
</dbReference>
<organism evidence="4 5">
    <name type="scientific">Astyanax mexicanus</name>
    <name type="common">Blind cave fish</name>
    <name type="synonym">Astyanax fasciatus mexicanus</name>
    <dbReference type="NCBI Taxonomy" id="7994"/>
    <lineage>
        <taxon>Eukaryota</taxon>
        <taxon>Metazoa</taxon>
        <taxon>Chordata</taxon>
        <taxon>Craniata</taxon>
        <taxon>Vertebrata</taxon>
        <taxon>Euteleostomi</taxon>
        <taxon>Actinopterygii</taxon>
        <taxon>Neopterygii</taxon>
        <taxon>Teleostei</taxon>
        <taxon>Ostariophysi</taxon>
        <taxon>Characiformes</taxon>
        <taxon>Characoidei</taxon>
        <taxon>Acestrorhamphidae</taxon>
        <taxon>Acestrorhamphinae</taxon>
        <taxon>Astyanax</taxon>
    </lineage>
</organism>
<gene>
    <name evidence="4" type="ORF">AMEX_G521</name>
</gene>
<evidence type="ECO:0000256" key="1">
    <source>
        <dbReference type="ARBA" id="ARBA00022723"/>
    </source>
</evidence>
<evidence type="ECO:0000313" key="5">
    <source>
        <dbReference type="Proteomes" id="UP000752171"/>
    </source>
</evidence>
<protein>
    <submittedName>
        <fullName evidence="4">Putative E3 ubiquitin-protein ligase RNF144A-B</fullName>
    </submittedName>
</protein>
<name>A0A8T2MJF5_ASTMX</name>
<sequence>MGAGRSKAQDLTYTDPGILKNAHCSSSLKTVVNKAGHSPPPLQCPPCPAAHPLCEQCLYPCLSKGTATCTNNSCHLVATLLSCDLVTDPKSQVKGCPVFRACPKCHNLMMHTAGCKYVACTQCRHAFCFICLQNKAQCIGDIDHWSLTCSKPTAPRQRFQT</sequence>
<dbReference type="CDD" id="cd20336">
    <property type="entry name" value="Rcat_RBR"/>
    <property type="match status" value="1"/>
</dbReference>
<evidence type="ECO:0000313" key="4">
    <source>
        <dbReference type="EMBL" id="KAG9281942.1"/>
    </source>
</evidence>
<dbReference type="Proteomes" id="UP000752171">
    <property type="component" value="Unassembled WGS sequence"/>
</dbReference>
<proteinExistence type="predicted"/>
<keyword evidence="1" id="KW-0479">Metal-binding</keyword>
<dbReference type="Gene3D" id="1.20.120.1750">
    <property type="match status" value="1"/>
</dbReference>
<dbReference type="SUPFAM" id="SSF57850">
    <property type="entry name" value="RING/U-box"/>
    <property type="match status" value="1"/>
</dbReference>
<evidence type="ECO:0000256" key="2">
    <source>
        <dbReference type="ARBA" id="ARBA00022771"/>
    </source>
</evidence>
<dbReference type="InterPro" id="IPR017907">
    <property type="entry name" value="Znf_RING_CS"/>
</dbReference>
<keyword evidence="2" id="KW-0863">Zinc-finger</keyword>
<dbReference type="PROSITE" id="PS00518">
    <property type="entry name" value="ZF_RING_1"/>
    <property type="match status" value="1"/>
</dbReference>
<accession>A0A8T2MJF5</accession>
<evidence type="ECO:0000256" key="3">
    <source>
        <dbReference type="ARBA" id="ARBA00022833"/>
    </source>
</evidence>
<dbReference type="EMBL" id="JAICCE010000001">
    <property type="protein sequence ID" value="KAG9281942.1"/>
    <property type="molecule type" value="Genomic_DNA"/>
</dbReference>
<dbReference type="Pfam" id="PF22191">
    <property type="entry name" value="IBR_1"/>
    <property type="match status" value="1"/>
</dbReference>
<keyword evidence="3" id="KW-0862">Zinc</keyword>
<comment type="caution">
    <text evidence="4">The sequence shown here is derived from an EMBL/GenBank/DDBJ whole genome shotgun (WGS) entry which is preliminary data.</text>
</comment>
<dbReference type="AlphaFoldDB" id="A0A8T2MJF5"/>
<reference evidence="4 5" key="1">
    <citation type="submission" date="2021-07" db="EMBL/GenBank/DDBJ databases">
        <authorList>
            <person name="Imarazene B."/>
            <person name="Zahm M."/>
            <person name="Klopp C."/>
            <person name="Cabau C."/>
            <person name="Beille S."/>
            <person name="Jouanno E."/>
            <person name="Castinel A."/>
            <person name="Lluch J."/>
            <person name="Gil L."/>
            <person name="Kuchtly C."/>
            <person name="Lopez Roques C."/>
            <person name="Donnadieu C."/>
            <person name="Parrinello H."/>
            <person name="Journot L."/>
            <person name="Du K."/>
            <person name="Schartl M."/>
            <person name="Retaux S."/>
            <person name="Guiguen Y."/>
        </authorList>
    </citation>
    <scope>NUCLEOTIDE SEQUENCE [LARGE SCALE GENOMIC DNA]</scope>
    <source>
        <strain evidence="4">Pach_M1</strain>
        <tissue evidence="4">Testis</tissue>
    </source>
</reference>